<dbReference type="Pfam" id="PF03466">
    <property type="entry name" value="LysR_substrate"/>
    <property type="match status" value="1"/>
</dbReference>
<reference evidence="6 7" key="1">
    <citation type="submission" date="2023-03" db="EMBL/GenBank/DDBJ databases">
        <title>Draft genome sequence of Thalassotalea eurytherma JCM 18482T.</title>
        <authorList>
            <person name="Sawabe T."/>
        </authorList>
    </citation>
    <scope>NUCLEOTIDE SEQUENCE [LARGE SCALE GENOMIC DNA]</scope>
    <source>
        <strain evidence="6 7">JCM 18482</strain>
    </source>
</reference>
<comment type="similarity">
    <text evidence="1">Belongs to the LysR transcriptional regulatory family.</text>
</comment>
<dbReference type="InterPro" id="IPR036390">
    <property type="entry name" value="WH_DNA-bd_sf"/>
</dbReference>
<dbReference type="SUPFAM" id="SSF53850">
    <property type="entry name" value="Periplasmic binding protein-like II"/>
    <property type="match status" value="1"/>
</dbReference>
<proteinExistence type="inferred from homology"/>
<evidence type="ECO:0000313" key="6">
    <source>
        <dbReference type="EMBL" id="GLX82665.1"/>
    </source>
</evidence>
<sequence>MNWEDIKIFLEVARAEKLSQAAMRLNKDASTVSRRIHKLEEQLATKLFERSIDGHVLTLDGEQLLASASMMEQQATNAFNHIALEKTDESGLVRIGLTEALASYFLTPNLSLFYQQHPNIDIDLLHSSRDVKISRNEADIAISLEKPNNTSMIVTKLCDYQLNLYVNKYSEVGKTIDDNNLPINQLPWVSYVDSLLFTEQLAYFNELTENIVPVFRSNSVISQYQAIKHGLGVGILPCFLAEQDPDLKQIYCREIEIARTFYLITHPECKRLARVAFVWDFLKALCLDKANILIPQKPTN</sequence>
<dbReference type="PANTHER" id="PTHR30126">
    <property type="entry name" value="HTH-TYPE TRANSCRIPTIONAL REGULATOR"/>
    <property type="match status" value="1"/>
</dbReference>
<evidence type="ECO:0000256" key="4">
    <source>
        <dbReference type="ARBA" id="ARBA00023163"/>
    </source>
</evidence>
<dbReference type="Gene3D" id="1.10.10.10">
    <property type="entry name" value="Winged helix-like DNA-binding domain superfamily/Winged helix DNA-binding domain"/>
    <property type="match status" value="1"/>
</dbReference>
<dbReference type="SUPFAM" id="SSF46785">
    <property type="entry name" value="Winged helix' DNA-binding domain"/>
    <property type="match status" value="1"/>
</dbReference>
<name>A0ABQ6H3B7_9GAMM</name>
<keyword evidence="3" id="KW-0238">DNA-binding</keyword>
<dbReference type="InterPro" id="IPR036388">
    <property type="entry name" value="WH-like_DNA-bd_sf"/>
</dbReference>
<dbReference type="Gene3D" id="3.40.190.290">
    <property type="match status" value="1"/>
</dbReference>
<evidence type="ECO:0000256" key="1">
    <source>
        <dbReference type="ARBA" id="ARBA00009437"/>
    </source>
</evidence>
<evidence type="ECO:0000256" key="2">
    <source>
        <dbReference type="ARBA" id="ARBA00023015"/>
    </source>
</evidence>
<evidence type="ECO:0000256" key="3">
    <source>
        <dbReference type="ARBA" id="ARBA00023125"/>
    </source>
</evidence>
<dbReference type="Pfam" id="PF00126">
    <property type="entry name" value="HTH_1"/>
    <property type="match status" value="1"/>
</dbReference>
<comment type="caution">
    <text evidence="6">The sequence shown here is derived from an EMBL/GenBank/DDBJ whole genome shotgun (WGS) entry which is preliminary data.</text>
</comment>
<dbReference type="Proteomes" id="UP001157133">
    <property type="component" value="Unassembled WGS sequence"/>
</dbReference>
<feature type="domain" description="HTH lysR-type" evidence="5">
    <location>
        <begin position="1"/>
        <end position="58"/>
    </location>
</feature>
<keyword evidence="4" id="KW-0804">Transcription</keyword>
<gene>
    <name evidence="6" type="ORF">theurythT_21170</name>
</gene>
<accession>A0ABQ6H3B7</accession>
<protein>
    <submittedName>
        <fullName evidence="6">LysR family transcriptional regulator</fullName>
    </submittedName>
</protein>
<keyword evidence="2" id="KW-0805">Transcription regulation</keyword>
<organism evidence="6 7">
    <name type="scientific">Thalassotalea eurytherma</name>
    <dbReference type="NCBI Taxonomy" id="1144278"/>
    <lineage>
        <taxon>Bacteria</taxon>
        <taxon>Pseudomonadati</taxon>
        <taxon>Pseudomonadota</taxon>
        <taxon>Gammaproteobacteria</taxon>
        <taxon>Alteromonadales</taxon>
        <taxon>Colwelliaceae</taxon>
        <taxon>Thalassotalea</taxon>
    </lineage>
</organism>
<evidence type="ECO:0000313" key="7">
    <source>
        <dbReference type="Proteomes" id="UP001157133"/>
    </source>
</evidence>
<dbReference type="RefSeq" id="WP_284208035.1">
    <property type="nucleotide sequence ID" value="NZ_BSSU01000010.1"/>
</dbReference>
<dbReference type="EMBL" id="BSSU01000010">
    <property type="protein sequence ID" value="GLX82665.1"/>
    <property type="molecule type" value="Genomic_DNA"/>
</dbReference>
<keyword evidence="7" id="KW-1185">Reference proteome</keyword>
<dbReference type="InterPro" id="IPR000847">
    <property type="entry name" value="LysR_HTH_N"/>
</dbReference>
<dbReference type="PANTHER" id="PTHR30126:SF21">
    <property type="entry name" value="TRANSCRIPTIONAL REGULATOR-RELATED"/>
    <property type="match status" value="1"/>
</dbReference>
<evidence type="ECO:0000259" key="5">
    <source>
        <dbReference type="PROSITE" id="PS50931"/>
    </source>
</evidence>
<dbReference type="InterPro" id="IPR005119">
    <property type="entry name" value="LysR_subst-bd"/>
</dbReference>
<dbReference type="CDD" id="cd05466">
    <property type="entry name" value="PBP2_LTTR_substrate"/>
    <property type="match status" value="1"/>
</dbReference>
<dbReference type="PROSITE" id="PS50931">
    <property type="entry name" value="HTH_LYSR"/>
    <property type="match status" value="1"/>
</dbReference>